<dbReference type="Proteomes" id="UP001244640">
    <property type="component" value="Unassembled WGS sequence"/>
</dbReference>
<accession>A0ABU0U8Z5</accession>
<organism evidence="1 2">
    <name type="scientific">Sphingobacterium zeae</name>
    <dbReference type="NCBI Taxonomy" id="1776859"/>
    <lineage>
        <taxon>Bacteria</taxon>
        <taxon>Pseudomonadati</taxon>
        <taxon>Bacteroidota</taxon>
        <taxon>Sphingobacteriia</taxon>
        <taxon>Sphingobacteriales</taxon>
        <taxon>Sphingobacteriaceae</taxon>
        <taxon>Sphingobacterium</taxon>
    </lineage>
</organism>
<dbReference type="EMBL" id="JAUTBA010000001">
    <property type="protein sequence ID" value="MDQ1150866.1"/>
    <property type="molecule type" value="Genomic_DNA"/>
</dbReference>
<evidence type="ECO:0000313" key="1">
    <source>
        <dbReference type="EMBL" id="MDQ1150866.1"/>
    </source>
</evidence>
<sequence>MSDLPSLESFKTFFPSFKVKDCIKNIHLGYFLLLLNRYFSAIISRWGPRNETAATDSILNDLNIDFKFGVHKILWFSTESLKIEWLSVIQRVELNFGAAIHISLFSM</sequence>
<keyword evidence="2" id="KW-1185">Reference proteome</keyword>
<proteinExistence type="predicted"/>
<reference evidence="1 2" key="1">
    <citation type="submission" date="2023-07" db="EMBL/GenBank/DDBJ databases">
        <title>Functional and genomic diversity of the sorghum phyllosphere microbiome.</title>
        <authorList>
            <person name="Shade A."/>
        </authorList>
    </citation>
    <scope>NUCLEOTIDE SEQUENCE [LARGE SCALE GENOMIC DNA]</scope>
    <source>
        <strain evidence="1 2">SORGH_AS_0892</strain>
    </source>
</reference>
<gene>
    <name evidence="1" type="ORF">QE382_002850</name>
</gene>
<comment type="caution">
    <text evidence="1">The sequence shown here is derived from an EMBL/GenBank/DDBJ whole genome shotgun (WGS) entry which is preliminary data.</text>
</comment>
<name>A0ABU0U8Z5_9SPHI</name>
<evidence type="ECO:0000313" key="2">
    <source>
        <dbReference type="Proteomes" id="UP001244640"/>
    </source>
</evidence>
<protein>
    <submittedName>
        <fullName evidence="1">Uncharacterized protein</fullName>
    </submittedName>
</protein>